<evidence type="ECO:0000256" key="9">
    <source>
        <dbReference type="SAM" id="Phobius"/>
    </source>
</evidence>
<reference evidence="11" key="1">
    <citation type="submission" date="2019-08" db="EMBL/GenBank/DDBJ databases">
        <authorList>
            <person name="Kucharzyk K."/>
            <person name="Murdoch R.W."/>
            <person name="Higgins S."/>
            <person name="Loffler F."/>
        </authorList>
    </citation>
    <scope>NUCLEOTIDE SEQUENCE</scope>
</reference>
<evidence type="ECO:0000256" key="7">
    <source>
        <dbReference type="ARBA" id="ARBA00023136"/>
    </source>
</evidence>
<feature type="transmembrane region" description="Helical" evidence="9">
    <location>
        <begin position="179"/>
        <end position="205"/>
    </location>
</feature>
<evidence type="ECO:0000256" key="6">
    <source>
        <dbReference type="ARBA" id="ARBA00022989"/>
    </source>
</evidence>
<keyword evidence="4" id="KW-0997">Cell inner membrane</keyword>
<keyword evidence="7 9" id="KW-0472">Membrane</keyword>
<evidence type="ECO:0000256" key="4">
    <source>
        <dbReference type="ARBA" id="ARBA00022519"/>
    </source>
</evidence>
<keyword evidence="5 9" id="KW-0812">Transmembrane</keyword>
<dbReference type="PRINTS" id="PR00812">
    <property type="entry name" value="BCTERIALGSPF"/>
</dbReference>
<feature type="domain" description="Type II secretion system protein GspF" evidence="10">
    <location>
        <begin position="84"/>
        <end position="206"/>
    </location>
</feature>
<evidence type="ECO:0000256" key="8">
    <source>
        <dbReference type="SAM" id="MobiDB-lite"/>
    </source>
</evidence>
<comment type="subcellular location">
    <subcellularLocation>
        <location evidence="1">Cell inner membrane</location>
        <topology evidence="1">Multi-pass membrane protein</topology>
    </subcellularLocation>
</comment>
<comment type="caution">
    <text evidence="11">The sequence shown here is derived from an EMBL/GenBank/DDBJ whole genome shotgun (WGS) entry which is preliminary data.</text>
</comment>
<proteinExistence type="inferred from homology"/>
<organism evidence="11">
    <name type="scientific">bioreactor metagenome</name>
    <dbReference type="NCBI Taxonomy" id="1076179"/>
    <lineage>
        <taxon>unclassified sequences</taxon>
        <taxon>metagenomes</taxon>
        <taxon>ecological metagenomes</taxon>
    </lineage>
</organism>
<dbReference type="InterPro" id="IPR003004">
    <property type="entry name" value="GspF/PilC"/>
</dbReference>
<feature type="region of interest" description="Disordered" evidence="8">
    <location>
        <begin position="1"/>
        <end position="22"/>
    </location>
</feature>
<comment type="similarity">
    <text evidence="2">Belongs to the GSP F family.</text>
</comment>
<evidence type="ECO:0000259" key="10">
    <source>
        <dbReference type="Pfam" id="PF00482"/>
    </source>
</evidence>
<dbReference type="GO" id="GO:0015628">
    <property type="term" value="P:protein secretion by the type II secretion system"/>
    <property type="evidence" value="ECO:0007669"/>
    <property type="project" value="TreeGrafter"/>
</dbReference>
<keyword evidence="6 9" id="KW-1133">Transmembrane helix</keyword>
<evidence type="ECO:0000256" key="3">
    <source>
        <dbReference type="ARBA" id="ARBA00022475"/>
    </source>
</evidence>
<feature type="transmembrane region" description="Helical" evidence="9">
    <location>
        <begin position="389"/>
        <end position="412"/>
    </location>
</feature>
<name>A0A644ZPD7_9ZZZZ</name>
<evidence type="ECO:0000256" key="1">
    <source>
        <dbReference type="ARBA" id="ARBA00004429"/>
    </source>
</evidence>
<sequence length="417" mass="44483">MPDFDWSAAAPNGKVTKGSTNAGSAAQVLKRLRDQGLTPLDVREAGAGGGRAAGNAAAAGVQAVPRKKGNAKAKVTAADVLSLTSELAIMLKAGLALDNALRVLIDMSYKPTVTALLTDILEKVKSGTPLSKALSNHPQLFSEFYVNMIRSGEISGQMASVMARLVEHMERIRSLRESVISAAIYPAILLAVAVLSLVAMLGFVVPQFEKLFNDMGDALPMPTRVVMNIGKLFQNYGLVIVIVAALVVWMILKWLKTPGGRQWWQSVVLRTPLVGTLSRKYEMTLFSRSLGTLLGNGVPLLTALHISTETVTNMLLRKPLETIAPKVKEGGKVADAAVTTGVFEPLAINLLRVGEETGRIGPMTLELANILNREVEVGIKRTLTLVEPVLILVLGVLIASIIVSILMGILSVNDLAA</sequence>
<accession>A0A644ZPD7</accession>
<dbReference type="InterPro" id="IPR018076">
    <property type="entry name" value="T2SS_GspF_dom"/>
</dbReference>
<dbReference type="Gene3D" id="1.20.81.30">
    <property type="entry name" value="Type II secretion system (T2SS), domain F"/>
    <property type="match status" value="2"/>
</dbReference>
<dbReference type="AlphaFoldDB" id="A0A644ZPD7"/>
<keyword evidence="3" id="KW-1003">Cell membrane</keyword>
<protein>
    <submittedName>
        <fullName evidence="11">Type II secretion system protein F</fullName>
    </submittedName>
</protein>
<dbReference type="PANTHER" id="PTHR30012:SF7">
    <property type="entry name" value="PROTEIN TRANSPORT PROTEIN HOFC HOMOLOG"/>
    <property type="match status" value="1"/>
</dbReference>
<dbReference type="FunFam" id="1.20.81.30:FF:000001">
    <property type="entry name" value="Type II secretion system protein F"/>
    <property type="match status" value="1"/>
</dbReference>
<evidence type="ECO:0000256" key="2">
    <source>
        <dbReference type="ARBA" id="ARBA00005745"/>
    </source>
</evidence>
<dbReference type="Pfam" id="PF00482">
    <property type="entry name" value="T2SSF"/>
    <property type="match status" value="2"/>
</dbReference>
<feature type="domain" description="Type II secretion system protein GspF" evidence="10">
    <location>
        <begin position="286"/>
        <end position="407"/>
    </location>
</feature>
<feature type="transmembrane region" description="Helical" evidence="9">
    <location>
        <begin position="233"/>
        <end position="252"/>
    </location>
</feature>
<dbReference type="PANTHER" id="PTHR30012">
    <property type="entry name" value="GENERAL SECRETION PATHWAY PROTEIN"/>
    <property type="match status" value="1"/>
</dbReference>
<evidence type="ECO:0000313" key="11">
    <source>
        <dbReference type="EMBL" id="MPM42248.1"/>
    </source>
</evidence>
<dbReference type="InterPro" id="IPR042094">
    <property type="entry name" value="T2SS_GspF_sf"/>
</dbReference>
<gene>
    <name evidence="11" type="primary">epsF_20</name>
    <name evidence="11" type="ORF">SDC9_88913</name>
</gene>
<evidence type="ECO:0000256" key="5">
    <source>
        <dbReference type="ARBA" id="ARBA00022692"/>
    </source>
</evidence>
<dbReference type="EMBL" id="VSSQ01009658">
    <property type="protein sequence ID" value="MPM42248.1"/>
    <property type="molecule type" value="Genomic_DNA"/>
</dbReference>
<dbReference type="GO" id="GO:0005886">
    <property type="term" value="C:plasma membrane"/>
    <property type="evidence" value="ECO:0007669"/>
    <property type="project" value="UniProtKB-SubCell"/>
</dbReference>